<dbReference type="InterPro" id="IPR011335">
    <property type="entry name" value="Restrct_endonuc-II-like"/>
</dbReference>
<dbReference type="SUPFAM" id="SSF52980">
    <property type="entry name" value="Restriction endonuclease-like"/>
    <property type="match status" value="1"/>
</dbReference>
<dbReference type="RefSeq" id="WP_204446762.1">
    <property type="nucleotide sequence ID" value="NZ_JACJKY010000012.1"/>
</dbReference>
<dbReference type="Proteomes" id="UP000774750">
    <property type="component" value="Unassembled WGS sequence"/>
</dbReference>
<evidence type="ECO:0000313" key="2">
    <source>
        <dbReference type="Proteomes" id="UP000774750"/>
    </source>
</evidence>
<evidence type="ECO:0000313" key="1">
    <source>
        <dbReference type="EMBL" id="MBM6921148.1"/>
    </source>
</evidence>
<dbReference type="Gene3D" id="3.40.1350.10">
    <property type="match status" value="1"/>
</dbReference>
<reference evidence="1" key="2">
    <citation type="journal article" date="2021" name="Sci. Rep.">
        <title>The distribution of antibiotic resistance genes in chicken gut microbiota commensals.</title>
        <authorList>
            <person name="Juricova H."/>
            <person name="Matiasovicova J."/>
            <person name="Kubasova T."/>
            <person name="Cejkova D."/>
            <person name="Rychlik I."/>
        </authorList>
    </citation>
    <scope>NUCLEOTIDE SEQUENCE</scope>
    <source>
        <strain evidence="1">An559</strain>
    </source>
</reference>
<dbReference type="GO" id="GO:0003676">
    <property type="term" value="F:nucleic acid binding"/>
    <property type="evidence" value="ECO:0007669"/>
    <property type="project" value="InterPro"/>
</dbReference>
<comment type="caution">
    <text evidence="1">The sequence shown here is derived from an EMBL/GenBank/DDBJ whole genome shotgun (WGS) entry which is preliminary data.</text>
</comment>
<dbReference type="Gene3D" id="3.40.50.10770">
    <property type="entry name" value="Hypothetical protein VC1899 like domain (Restriction endonuclease-like)"/>
    <property type="match status" value="1"/>
</dbReference>
<reference evidence="1" key="1">
    <citation type="submission" date="2020-08" db="EMBL/GenBank/DDBJ databases">
        <authorList>
            <person name="Cejkova D."/>
            <person name="Kubasova T."/>
            <person name="Jahodarova E."/>
            <person name="Rychlik I."/>
        </authorList>
    </citation>
    <scope>NUCLEOTIDE SEQUENCE</scope>
    <source>
        <strain evidence="1">An559</strain>
    </source>
</reference>
<accession>A0A939BEZ7</accession>
<name>A0A939BEZ7_9FIRM</name>
<protein>
    <submittedName>
        <fullName evidence="1">DUF1887 family protein</fullName>
    </submittedName>
</protein>
<dbReference type="InterPro" id="IPR011856">
    <property type="entry name" value="tRNA_endonuc-like_dom_sf"/>
</dbReference>
<keyword evidence="2" id="KW-1185">Reference proteome</keyword>
<proteinExistence type="predicted"/>
<sequence>MKTIIELYDREPMRNVLAPSVIRPARVIYLGGQLLEDPHRQQSLTRFFEMKCKDTEVLFFTVDTFDCDAIRQMLIEILFRYPDAVIDITGGSSMMLFAVGMFCKEHPVPVFSYHGRKNRLFDVFGCPQARTLPCEPKFTVSEVLSLAGGSLLRYGHITPSDLTPSVLQKTAQVFSLFLAHPHRFNRMVQYFQAICSHDSDGNALSVRAPMSVRVSGGKSVSFDGELLARLADFGLIHDLHASNGRIQFRFENGIIRQCLNDIGVWLEMYVYKQAVESGLFDDVQISVVVDWDGDIHAPVNTINEIDLILTRGVSSLFVSCKSGVPSTMALNEINTLTEWFGGMFSKGAIVTMCDLSASSPATYRRAIDMGLCVIQKEDIESSKIAELLAAAAPAAPLLCPAE</sequence>
<dbReference type="EMBL" id="JACJKY010000012">
    <property type="protein sequence ID" value="MBM6921148.1"/>
    <property type="molecule type" value="Genomic_DNA"/>
</dbReference>
<organism evidence="1 2">
    <name type="scientific">Merdimmobilis hominis</name>
    <dbReference type="NCBI Taxonomy" id="2897707"/>
    <lineage>
        <taxon>Bacteria</taxon>
        <taxon>Bacillati</taxon>
        <taxon>Bacillota</taxon>
        <taxon>Clostridia</taxon>
        <taxon>Eubacteriales</taxon>
        <taxon>Oscillospiraceae</taxon>
        <taxon>Merdimmobilis</taxon>
    </lineage>
</organism>
<gene>
    <name evidence="1" type="ORF">H6A12_08275</name>
</gene>
<dbReference type="AlphaFoldDB" id="A0A939BEZ7"/>